<keyword evidence="5" id="KW-1185">Reference proteome</keyword>
<organism evidence="4 5">
    <name type="scientific">Marmoricola endophyticus</name>
    <dbReference type="NCBI Taxonomy" id="2040280"/>
    <lineage>
        <taxon>Bacteria</taxon>
        <taxon>Bacillati</taxon>
        <taxon>Actinomycetota</taxon>
        <taxon>Actinomycetes</taxon>
        <taxon>Propionibacteriales</taxon>
        <taxon>Nocardioidaceae</taxon>
        <taxon>Marmoricola</taxon>
    </lineage>
</organism>
<dbReference type="Proteomes" id="UP000649179">
    <property type="component" value="Unassembled WGS sequence"/>
</dbReference>
<dbReference type="GO" id="GO:0006508">
    <property type="term" value="P:proteolysis"/>
    <property type="evidence" value="ECO:0007669"/>
    <property type="project" value="InterPro"/>
</dbReference>
<dbReference type="PRINTS" id="PR00793">
    <property type="entry name" value="PROAMNOPTASE"/>
</dbReference>
<evidence type="ECO:0000259" key="3">
    <source>
        <dbReference type="Pfam" id="PF00561"/>
    </source>
</evidence>
<dbReference type="InterPro" id="IPR002410">
    <property type="entry name" value="Peptidase_S33"/>
</dbReference>
<keyword evidence="4" id="KW-0645">Protease</keyword>
<evidence type="ECO:0000313" key="5">
    <source>
        <dbReference type="Proteomes" id="UP000649179"/>
    </source>
</evidence>
<keyword evidence="2" id="KW-0378">Hydrolase</keyword>
<dbReference type="InterPro" id="IPR051601">
    <property type="entry name" value="Serine_prot/Carboxylest_S33"/>
</dbReference>
<comment type="caution">
    <text evidence="4">The sequence shown here is derived from an EMBL/GenBank/DDBJ whole genome shotgun (WGS) entry which is preliminary data.</text>
</comment>
<dbReference type="Gene3D" id="3.40.50.1820">
    <property type="entry name" value="alpha/beta hydrolase"/>
    <property type="match status" value="1"/>
</dbReference>
<dbReference type="AlphaFoldDB" id="A0A917EY20"/>
<dbReference type="EMBL" id="BMKQ01000001">
    <property type="protein sequence ID" value="GGF32894.1"/>
    <property type="molecule type" value="Genomic_DNA"/>
</dbReference>
<dbReference type="RefSeq" id="WP_188777584.1">
    <property type="nucleotide sequence ID" value="NZ_BMKQ01000001.1"/>
</dbReference>
<evidence type="ECO:0000313" key="4">
    <source>
        <dbReference type="EMBL" id="GGF32894.1"/>
    </source>
</evidence>
<feature type="domain" description="AB hydrolase-1" evidence="3">
    <location>
        <begin position="43"/>
        <end position="240"/>
    </location>
</feature>
<protein>
    <submittedName>
        <fullName evidence="4">Aminopeptidase</fullName>
    </submittedName>
</protein>
<gene>
    <name evidence="4" type="ORF">GCM10011519_02920</name>
</gene>
<sequence length="406" mass="44327">MSEDVPQVIEHEIEVPLDHGRPDGPTVPLFARELVAPGGERRPSLVFLQGGPGGEPPRPHLSPLSPSWLGRALQDFRVLLLDQRGTGRSAPLVDLETMAPQQQADHLALFRADSIVADAELLREALGIERWSLLGQSFGGFCTMTYLSRAPGALAAAYLTGGVPPVGAGPDAVYPRTYATMAARSRAHWERYPEDLPRFRHLLDLAAEGSLLLPDGEPVTPLRLRQVGHPLGMSYGTWDLHALLERDPRSPGFRLGLRDAMSFSGSSPLYALLQEACYADGTVTDWAARRTLPGEMEDPTLFFGEHLFPATYADDASLALYAETAELLAQRHWPRLYDEGVLGSNDVPGAAAVYAHDAYVDRGLSERTLAEVPGVEAWVTPDHEHDGLRTSGPEILDRLFSMVPPR</sequence>
<reference evidence="4" key="1">
    <citation type="journal article" date="2014" name="Int. J. Syst. Evol. Microbiol.">
        <title>Complete genome sequence of Corynebacterium casei LMG S-19264T (=DSM 44701T), isolated from a smear-ripened cheese.</title>
        <authorList>
            <consortium name="US DOE Joint Genome Institute (JGI-PGF)"/>
            <person name="Walter F."/>
            <person name="Albersmeier A."/>
            <person name="Kalinowski J."/>
            <person name="Ruckert C."/>
        </authorList>
    </citation>
    <scope>NUCLEOTIDE SEQUENCE</scope>
    <source>
        <strain evidence="4">CGMCC 1.16067</strain>
    </source>
</reference>
<dbReference type="InterPro" id="IPR000073">
    <property type="entry name" value="AB_hydrolase_1"/>
</dbReference>
<evidence type="ECO:0000256" key="2">
    <source>
        <dbReference type="ARBA" id="ARBA00022801"/>
    </source>
</evidence>
<dbReference type="PANTHER" id="PTHR43248:SF2">
    <property type="entry name" value="PROLYL AMINOPEPTIDASE"/>
    <property type="match status" value="1"/>
</dbReference>
<name>A0A917EY20_9ACTN</name>
<dbReference type="PANTHER" id="PTHR43248">
    <property type="entry name" value="2-SUCCINYL-6-HYDROXY-2,4-CYCLOHEXADIENE-1-CARBOXYLATE SYNTHASE"/>
    <property type="match status" value="1"/>
</dbReference>
<comment type="similarity">
    <text evidence="1">Belongs to the peptidase S33 family.</text>
</comment>
<reference evidence="4" key="2">
    <citation type="submission" date="2020-09" db="EMBL/GenBank/DDBJ databases">
        <authorList>
            <person name="Sun Q."/>
            <person name="Zhou Y."/>
        </authorList>
    </citation>
    <scope>NUCLEOTIDE SEQUENCE</scope>
    <source>
        <strain evidence="4">CGMCC 1.16067</strain>
    </source>
</reference>
<proteinExistence type="inferred from homology"/>
<dbReference type="GO" id="GO:0004177">
    <property type="term" value="F:aminopeptidase activity"/>
    <property type="evidence" value="ECO:0007669"/>
    <property type="project" value="UniProtKB-KW"/>
</dbReference>
<dbReference type="InterPro" id="IPR029058">
    <property type="entry name" value="AB_hydrolase_fold"/>
</dbReference>
<evidence type="ECO:0000256" key="1">
    <source>
        <dbReference type="ARBA" id="ARBA00010088"/>
    </source>
</evidence>
<accession>A0A917EY20</accession>
<keyword evidence="4" id="KW-0031">Aminopeptidase</keyword>
<dbReference type="SUPFAM" id="SSF53474">
    <property type="entry name" value="alpha/beta-Hydrolases"/>
    <property type="match status" value="1"/>
</dbReference>
<dbReference type="Pfam" id="PF00561">
    <property type="entry name" value="Abhydrolase_1"/>
    <property type="match status" value="1"/>
</dbReference>